<accession>A0A6M0SMN7</accession>
<name>A0A6M0SMN7_CLOBO</name>
<dbReference type="EMBL" id="SGKU01000014">
    <property type="protein sequence ID" value="NFA42257.1"/>
    <property type="molecule type" value="Genomic_DNA"/>
</dbReference>
<sequence>MIKDKDYAYRVLLHVNYYRLSGYTLTLRRDNIFYNNVKLEQVMEIYNFDTELRVITEKL</sequence>
<comment type="caution">
    <text evidence="1">The sequence shown here is derived from an EMBL/GenBank/DDBJ whole genome shotgun (WGS) entry which is preliminary data.</text>
</comment>
<dbReference type="AlphaFoldDB" id="A0A6M0SMN7"/>
<reference evidence="1 2" key="1">
    <citation type="submission" date="2019-02" db="EMBL/GenBank/DDBJ databases">
        <title>Genome sequencing of Clostridium botulinum clinical isolates.</title>
        <authorList>
            <person name="Brunt J."/>
            <person name="Van Vliet A.H.M."/>
            <person name="Stringer S.C."/>
            <person name="Grant K.A."/>
            <person name="Carter A.C."/>
            <person name="Peck M.W."/>
        </authorList>
    </citation>
    <scope>NUCLEOTIDE SEQUENCE [LARGE SCALE GENOMIC DNA]</scope>
    <source>
        <strain evidence="1 2">H113700579</strain>
    </source>
</reference>
<proteinExistence type="predicted"/>
<evidence type="ECO:0000313" key="2">
    <source>
        <dbReference type="Proteomes" id="UP000472355"/>
    </source>
</evidence>
<evidence type="ECO:0000313" key="1">
    <source>
        <dbReference type="EMBL" id="NFA42257.1"/>
    </source>
</evidence>
<dbReference type="InterPro" id="IPR011664">
    <property type="entry name" value="Abi_system_AbiD/AbiF-like"/>
</dbReference>
<dbReference type="Pfam" id="PF07751">
    <property type="entry name" value="Abi_2"/>
    <property type="match status" value="1"/>
</dbReference>
<protein>
    <submittedName>
        <fullName evidence="1">Uncharacterized protein</fullName>
    </submittedName>
</protein>
<gene>
    <name evidence="1" type="ORF">EXM65_06605</name>
</gene>
<organism evidence="1 2">
    <name type="scientific">Clostridium botulinum</name>
    <dbReference type="NCBI Taxonomy" id="1491"/>
    <lineage>
        <taxon>Bacteria</taxon>
        <taxon>Bacillati</taxon>
        <taxon>Bacillota</taxon>
        <taxon>Clostridia</taxon>
        <taxon>Eubacteriales</taxon>
        <taxon>Clostridiaceae</taxon>
        <taxon>Clostridium</taxon>
    </lineage>
</organism>
<dbReference type="Proteomes" id="UP000472355">
    <property type="component" value="Unassembled WGS sequence"/>
</dbReference>